<keyword evidence="2" id="KW-1185">Reference proteome</keyword>
<dbReference type="AlphaFoldDB" id="A0A939GP25"/>
<dbReference type="EMBL" id="JAFMYV010000021">
    <property type="protein sequence ID" value="MBO0940008.1"/>
    <property type="molecule type" value="Genomic_DNA"/>
</dbReference>
<protein>
    <submittedName>
        <fullName evidence="1">Uncharacterized protein</fullName>
    </submittedName>
</protein>
<sequence length="80" mass="9006">MDTLLKNSLTSQTVFFPYLLEIDIVDSFSTNKYVDNISILLKRLWDNKYPVIVAADFENLLSEAGGYKSTNVPFPASIPC</sequence>
<name>A0A939GP25_9BACT</name>
<organism evidence="1 2">
    <name type="scientific">Fibrella rubiginis</name>
    <dbReference type="NCBI Taxonomy" id="2817060"/>
    <lineage>
        <taxon>Bacteria</taxon>
        <taxon>Pseudomonadati</taxon>
        <taxon>Bacteroidota</taxon>
        <taxon>Cytophagia</taxon>
        <taxon>Cytophagales</taxon>
        <taxon>Spirosomataceae</taxon>
        <taxon>Fibrella</taxon>
    </lineage>
</organism>
<evidence type="ECO:0000313" key="1">
    <source>
        <dbReference type="EMBL" id="MBO0940008.1"/>
    </source>
</evidence>
<reference evidence="1" key="1">
    <citation type="submission" date="2021-03" db="EMBL/GenBank/DDBJ databases">
        <title>Fibrella sp. HMF5335 genome sequencing and assembly.</title>
        <authorList>
            <person name="Kang H."/>
            <person name="Kim H."/>
            <person name="Bae S."/>
            <person name="Joh K."/>
        </authorList>
    </citation>
    <scope>NUCLEOTIDE SEQUENCE</scope>
    <source>
        <strain evidence="1">HMF5335</strain>
    </source>
</reference>
<comment type="caution">
    <text evidence="1">The sequence shown here is derived from an EMBL/GenBank/DDBJ whole genome shotgun (WGS) entry which is preliminary data.</text>
</comment>
<proteinExistence type="predicted"/>
<evidence type="ECO:0000313" key="2">
    <source>
        <dbReference type="Proteomes" id="UP000664034"/>
    </source>
</evidence>
<accession>A0A939GP25</accession>
<gene>
    <name evidence="1" type="ORF">J2I47_25915</name>
</gene>
<dbReference type="RefSeq" id="WP_207367539.1">
    <property type="nucleotide sequence ID" value="NZ_JAFMYV010000021.1"/>
</dbReference>
<dbReference type="Proteomes" id="UP000664034">
    <property type="component" value="Unassembled WGS sequence"/>
</dbReference>